<dbReference type="RefSeq" id="WP_301128249.1">
    <property type="nucleotide sequence ID" value="NZ_JAUHPV010000005.1"/>
</dbReference>
<reference evidence="12" key="1">
    <citation type="submission" date="2023-06" db="EMBL/GenBank/DDBJ databases">
        <title>SYSU T00b26.</title>
        <authorList>
            <person name="Gao L."/>
            <person name="Fang B.-Z."/>
            <person name="Li W.-J."/>
        </authorList>
    </citation>
    <scope>NUCLEOTIDE SEQUENCE</scope>
    <source>
        <strain evidence="12">SYSU T00b26</strain>
    </source>
</reference>
<evidence type="ECO:0000256" key="6">
    <source>
        <dbReference type="ARBA" id="ARBA00022840"/>
    </source>
</evidence>
<name>A0ABT8G1Q0_9MICO</name>
<keyword evidence="6" id="KW-0067">ATP-binding</keyword>
<feature type="domain" description="RecF/RecN/SMC N-terminal" evidence="11">
    <location>
        <begin position="2"/>
        <end position="516"/>
    </location>
</feature>
<proteinExistence type="inferred from homology"/>
<keyword evidence="5 9" id="KW-0227">DNA damage</keyword>
<dbReference type="CDD" id="cd03241">
    <property type="entry name" value="ABC_RecN"/>
    <property type="match status" value="1"/>
</dbReference>
<dbReference type="SUPFAM" id="SSF52540">
    <property type="entry name" value="P-loop containing nucleoside triphosphate hydrolases"/>
    <property type="match status" value="1"/>
</dbReference>
<gene>
    <name evidence="12" type="primary">recN</name>
    <name evidence="12" type="ORF">QQX04_08725</name>
</gene>
<dbReference type="Proteomes" id="UP001172738">
    <property type="component" value="Unassembled WGS sequence"/>
</dbReference>
<keyword evidence="7 9" id="KW-0234">DNA repair</keyword>
<comment type="function">
    <text evidence="1 9">May be involved in recombinational repair of damaged DNA.</text>
</comment>
<comment type="similarity">
    <text evidence="2 9">Belongs to the RecN family.</text>
</comment>
<dbReference type="Gene3D" id="3.40.50.300">
    <property type="entry name" value="P-loop containing nucleotide triphosphate hydrolases"/>
    <property type="match status" value="2"/>
</dbReference>
<accession>A0ABT8G1Q0</accession>
<protein>
    <recommendedName>
        <fullName evidence="3 9">DNA repair protein RecN</fullName>
    </recommendedName>
    <alternativeName>
        <fullName evidence="8 9">Recombination protein N</fullName>
    </alternativeName>
</protein>
<dbReference type="InterPro" id="IPR004604">
    <property type="entry name" value="DNA_recomb/repair_RecN"/>
</dbReference>
<evidence type="ECO:0000259" key="11">
    <source>
        <dbReference type="Pfam" id="PF02463"/>
    </source>
</evidence>
<dbReference type="InterPro" id="IPR003395">
    <property type="entry name" value="RecF/RecN/SMC_N"/>
</dbReference>
<sequence>MLHELSIENLGVIDSARLELGPGLTVVSGETGAGKTMVLTGLGLILGSKAVPATVRVGADSALAEAIVDVEPGSSQADRLEDAGAVLDEDGTVVVSRSVGATTRSRTVIGGRTVPQALLAELAAEWVTVHGQADQQRLRSAARQRSLLDEYAGADHASLLTEFAEAWAAWREAREELERMESGADRARMEAARMRDDLAAIDEVDPQPGEDEALAAEAELLQNSEAVRSGVAGAHEAIDGESETTLVVAVEAARRALGEAAQHDPVLAELEQRLAEVSYTASDVAMELSSYLDRMDADPARLDAVLSRRSALAGLMRRVGTDMEGLLAYRLRAAETVAEDDEWDERLEIRREAAARAETLVRDVAARVTEGRVAASERLAVAVNAELAGLAMPDAQFAVTVEPDELRHSGADAVTMTLAAHPGAPSRPVADAASGGELSRVMLAIEVSLARGAHRPGHTFVFDEVDAGVGGKAAQAVGRRLAELAQTHQVLVVTHLAQVAAFADTHVVVAKATDGAITRSQVGPVDGDARIQEVARLLSGHEDSDTARAHALELLEASRVAP</sequence>
<dbReference type="InterPro" id="IPR027417">
    <property type="entry name" value="P-loop_NTPase"/>
</dbReference>
<keyword evidence="10" id="KW-0175">Coiled coil</keyword>
<evidence type="ECO:0000256" key="10">
    <source>
        <dbReference type="SAM" id="Coils"/>
    </source>
</evidence>
<comment type="caution">
    <text evidence="12">The sequence shown here is derived from an EMBL/GenBank/DDBJ whole genome shotgun (WGS) entry which is preliminary data.</text>
</comment>
<feature type="coiled-coil region" evidence="10">
    <location>
        <begin position="170"/>
        <end position="197"/>
    </location>
</feature>
<dbReference type="EMBL" id="JAUHPV010000005">
    <property type="protein sequence ID" value="MDN4473070.1"/>
    <property type="molecule type" value="Genomic_DNA"/>
</dbReference>
<organism evidence="12 13">
    <name type="scientific">Demequina zhanjiangensis</name>
    <dbReference type="NCBI Taxonomy" id="3051659"/>
    <lineage>
        <taxon>Bacteria</taxon>
        <taxon>Bacillati</taxon>
        <taxon>Actinomycetota</taxon>
        <taxon>Actinomycetes</taxon>
        <taxon>Micrococcales</taxon>
        <taxon>Demequinaceae</taxon>
        <taxon>Demequina</taxon>
    </lineage>
</organism>
<dbReference type="PANTHER" id="PTHR11059">
    <property type="entry name" value="DNA REPAIR PROTEIN RECN"/>
    <property type="match status" value="1"/>
</dbReference>
<evidence type="ECO:0000256" key="9">
    <source>
        <dbReference type="PIRNR" id="PIRNR003128"/>
    </source>
</evidence>
<evidence type="ECO:0000313" key="12">
    <source>
        <dbReference type="EMBL" id="MDN4473070.1"/>
    </source>
</evidence>
<evidence type="ECO:0000256" key="1">
    <source>
        <dbReference type="ARBA" id="ARBA00003618"/>
    </source>
</evidence>
<evidence type="ECO:0000256" key="3">
    <source>
        <dbReference type="ARBA" id="ARBA00021315"/>
    </source>
</evidence>
<evidence type="ECO:0000256" key="4">
    <source>
        <dbReference type="ARBA" id="ARBA00022741"/>
    </source>
</evidence>
<evidence type="ECO:0000313" key="13">
    <source>
        <dbReference type="Proteomes" id="UP001172738"/>
    </source>
</evidence>
<keyword evidence="13" id="KW-1185">Reference proteome</keyword>
<evidence type="ECO:0000256" key="2">
    <source>
        <dbReference type="ARBA" id="ARBA00009441"/>
    </source>
</evidence>
<evidence type="ECO:0000256" key="7">
    <source>
        <dbReference type="ARBA" id="ARBA00023204"/>
    </source>
</evidence>
<dbReference type="Pfam" id="PF02463">
    <property type="entry name" value="SMC_N"/>
    <property type="match status" value="1"/>
</dbReference>
<dbReference type="PANTHER" id="PTHR11059:SF0">
    <property type="entry name" value="DNA REPAIR PROTEIN RECN"/>
    <property type="match status" value="1"/>
</dbReference>
<keyword evidence="4" id="KW-0547">Nucleotide-binding</keyword>
<dbReference type="PIRSF" id="PIRSF003128">
    <property type="entry name" value="RecN"/>
    <property type="match status" value="1"/>
</dbReference>
<evidence type="ECO:0000256" key="8">
    <source>
        <dbReference type="ARBA" id="ARBA00033408"/>
    </source>
</evidence>
<dbReference type="NCBIfam" id="TIGR00634">
    <property type="entry name" value="recN"/>
    <property type="match status" value="1"/>
</dbReference>
<evidence type="ECO:0000256" key="5">
    <source>
        <dbReference type="ARBA" id="ARBA00022763"/>
    </source>
</evidence>